<reference evidence="2 3" key="1">
    <citation type="submission" date="2018-08" db="EMBL/GenBank/DDBJ databases">
        <title>The metabolism and importance of syntrophic acetate oxidation coupled to methane or sulfide production in haloalkaline environments.</title>
        <authorList>
            <person name="Timmers P.H.A."/>
            <person name="Vavourakis C.D."/>
            <person name="Sorokin D.Y."/>
            <person name="Sinninghe Damste J.S."/>
            <person name="Muyzer G."/>
            <person name="Stams A.J.M."/>
            <person name="Plugge C.M."/>
        </authorList>
    </citation>
    <scope>NUCLEOTIDE SEQUENCE [LARGE SCALE GENOMIC DNA]</scope>
    <source>
        <strain evidence="2">MSAO_Bac1</strain>
    </source>
</reference>
<protein>
    <submittedName>
        <fullName evidence="2">MoxR family ATPase</fullName>
    </submittedName>
</protein>
<dbReference type="SUPFAM" id="SSF52540">
    <property type="entry name" value="P-loop containing nucleoside triphosphate hydrolases"/>
    <property type="match status" value="1"/>
</dbReference>
<dbReference type="Gene3D" id="3.40.50.300">
    <property type="entry name" value="P-loop containing nucleotide triphosphate hydrolases"/>
    <property type="match status" value="1"/>
</dbReference>
<dbReference type="SMART" id="SM00382">
    <property type="entry name" value="AAA"/>
    <property type="match status" value="1"/>
</dbReference>
<dbReference type="InterPro" id="IPR003959">
    <property type="entry name" value="ATPase_AAA_core"/>
</dbReference>
<sequence>MLESIEDVLKKLNEHQYLADENLATVLYLAYHLPRPLLVEGPAGVGKTELAKVMARILGAKFIRLQCYEGLDEAKALYEWNYQQQLLKIQYESREEKSWQDIKGDIFTEEFLLKRPILEALTSREPVVLLVDELDKSDGEFESFLLEALSDFQVSIPEIGTVKAQRIPLVVLTSNGTRDFEDALKRRCLHLYINYPDYHMELTIIKLKNPGLTENLACQLTDFVQKIRELALRKPPGISETLDWAQTMIILGVDKLEADLVKKTLPVLIKYQQDMGKVEKQVPSLLSGSG</sequence>
<dbReference type="Pfam" id="PF00004">
    <property type="entry name" value="AAA"/>
    <property type="match status" value="1"/>
</dbReference>
<dbReference type="InterPro" id="IPR050764">
    <property type="entry name" value="CbbQ/NirQ/NorQ/GpvN"/>
</dbReference>
<dbReference type="InterPro" id="IPR027417">
    <property type="entry name" value="P-loop_NTPase"/>
</dbReference>
<dbReference type="GO" id="GO:0005524">
    <property type="term" value="F:ATP binding"/>
    <property type="evidence" value="ECO:0007669"/>
    <property type="project" value="InterPro"/>
</dbReference>
<organism evidence="2 3">
    <name type="scientific">Candidatus Syntrophonatronum acetioxidans</name>
    <dbReference type="NCBI Taxonomy" id="1795816"/>
    <lineage>
        <taxon>Bacteria</taxon>
        <taxon>Bacillati</taxon>
        <taxon>Bacillota</taxon>
        <taxon>Clostridia</taxon>
        <taxon>Eubacteriales</taxon>
        <taxon>Syntrophomonadaceae</taxon>
        <taxon>Candidatus Syntrophonatronum</taxon>
    </lineage>
</organism>
<feature type="domain" description="AAA+ ATPase" evidence="1">
    <location>
        <begin position="33"/>
        <end position="197"/>
    </location>
</feature>
<dbReference type="CDD" id="cd00009">
    <property type="entry name" value="AAA"/>
    <property type="match status" value="1"/>
</dbReference>
<dbReference type="EMBL" id="QZAA01000132">
    <property type="protein sequence ID" value="RQD75991.1"/>
    <property type="molecule type" value="Genomic_DNA"/>
</dbReference>
<evidence type="ECO:0000313" key="3">
    <source>
        <dbReference type="Proteomes" id="UP000285138"/>
    </source>
</evidence>
<evidence type="ECO:0000313" key="2">
    <source>
        <dbReference type="EMBL" id="RQD75991.1"/>
    </source>
</evidence>
<dbReference type="Proteomes" id="UP000285138">
    <property type="component" value="Unassembled WGS sequence"/>
</dbReference>
<accession>A0A424YEL8</accession>
<evidence type="ECO:0000259" key="1">
    <source>
        <dbReference type="SMART" id="SM00382"/>
    </source>
</evidence>
<dbReference type="InterPro" id="IPR003593">
    <property type="entry name" value="AAA+_ATPase"/>
</dbReference>
<dbReference type="PANTHER" id="PTHR42759">
    <property type="entry name" value="MOXR FAMILY PROTEIN"/>
    <property type="match status" value="1"/>
</dbReference>
<comment type="caution">
    <text evidence="2">The sequence shown here is derived from an EMBL/GenBank/DDBJ whole genome shotgun (WGS) entry which is preliminary data.</text>
</comment>
<dbReference type="AlphaFoldDB" id="A0A424YEL8"/>
<proteinExistence type="predicted"/>
<dbReference type="GO" id="GO:0016887">
    <property type="term" value="F:ATP hydrolysis activity"/>
    <property type="evidence" value="ECO:0007669"/>
    <property type="project" value="InterPro"/>
</dbReference>
<dbReference type="PANTHER" id="PTHR42759:SF1">
    <property type="entry name" value="MAGNESIUM-CHELATASE SUBUNIT CHLD"/>
    <property type="match status" value="1"/>
</dbReference>
<gene>
    <name evidence="2" type="ORF">D5R97_05175</name>
</gene>
<name>A0A424YEL8_9FIRM</name>